<keyword evidence="2 5" id="KW-0547">Nucleotide-binding</keyword>
<dbReference type="Gene3D" id="3.40.50.300">
    <property type="entry name" value="P-loop containing nucleotide triphosphate hydrolases"/>
    <property type="match status" value="1"/>
</dbReference>
<dbReference type="GO" id="GO:0005525">
    <property type="term" value="F:GTP binding"/>
    <property type="evidence" value="ECO:0007669"/>
    <property type="project" value="UniProtKB-KW"/>
</dbReference>
<dbReference type="CDD" id="cd00066">
    <property type="entry name" value="G-alpha"/>
    <property type="match status" value="1"/>
</dbReference>
<dbReference type="SUPFAM" id="SSF47895">
    <property type="entry name" value="Transducin (alpha subunit), insertion domain"/>
    <property type="match status" value="1"/>
</dbReference>
<dbReference type="PROSITE" id="PS51882">
    <property type="entry name" value="G_ALPHA"/>
    <property type="match status" value="1"/>
</dbReference>
<feature type="binding site" evidence="5">
    <location>
        <begin position="272"/>
        <end position="275"/>
    </location>
    <ligand>
        <name>GTP</name>
        <dbReference type="ChEBI" id="CHEBI:37565"/>
    </ligand>
</feature>
<dbReference type="EMBL" id="MCGT01000014">
    <property type="protein sequence ID" value="ORX53946.1"/>
    <property type="molecule type" value="Genomic_DNA"/>
</dbReference>
<evidence type="ECO:0000256" key="3">
    <source>
        <dbReference type="ARBA" id="ARBA00023134"/>
    </source>
</evidence>
<dbReference type="GO" id="GO:0003924">
    <property type="term" value="F:GTPase activity"/>
    <property type="evidence" value="ECO:0007669"/>
    <property type="project" value="InterPro"/>
</dbReference>
<organism evidence="7 8">
    <name type="scientific">Hesseltinella vesiculosa</name>
    <dbReference type="NCBI Taxonomy" id="101127"/>
    <lineage>
        <taxon>Eukaryota</taxon>
        <taxon>Fungi</taxon>
        <taxon>Fungi incertae sedis</taxon>
        <taxon>Mucoromycota</taxon>
        <taxon>Mucoromycotina</taxon>
        <taxon>Mucoromycetes</taxon>
        <taxon>Mucorales</taxon>
        <taxon>Cunninghamellaceae</taxon>
        <taxon>Hesseltinella</taxon>
    </lineage>
</organism>
<sequence length="356" mass="41236">MGNQVSTNTKQEKLFKTSKAIDRQIRLDEERKKSEIKLLLLGTKEAGKSTFFKQLQFSYGSHQLTANDRLEYRSAIFQNIYTSMQFLIQTLDQFQIPLEYQDLQTDASLFSEPFETLGPSFYFNPLYLHPLEQLWADAGIQKAHRLAGDDGLPYFFDKLQTIWAPGYIPNNQDILCCKEQAQAMNMCKFKIGPYKYKIIDIAGEKIMADDSKKWLHCFDDISAVLFLVSINGYDKGTLYDPNSNQMRESLILFDAICNSPWFKSTTIIVLLNKMDLFLRKIKHSRVTKYFGDYDGDEANEEQVIAYFKQRFQSLNRNPQRHIFCDYTNALDGQLIRQVTMTVFNVIGHNLDASSLL</sequence>
<evidence type="ECO:0000256" key="1">
    <source>
        <dbReference type="ARBA" id="ARBA00022723"/>
    </source>
</evidence>
<feature type="binding site" evidence="5">
    <location>
        <begin position="45"/>
        <end position="50"/>
    </location>
    <ligand>
        <name>GTP</name>
        <dbReference type="ChEBI" id="CHEBI:37565"/>
    </ligand>
</feature>
<dbReference type="Pfam" id="PF00503">
    <property type="entry name" value="G-alpha"/>
    <property type="match status" value="1"/>
</dbReference>
<dbReference type="GO" id="GO:0031683">
    <property type="term" value="F:G-protein beta/gamma-subunit complex binding"/>
    <property type="evidence" value="ECO:0007669"/>
    <property type="project" value="InterPro"/>
</dbReference>
<evidence type="ECO:0000256" key="5">
    <source>
        <dbReference type="PIRSR" id="PIRSR601019-1"/>
    </source>
</evidence>
<feature type="binding site" evidence="6">
    <location>
        <position position="49"/>
    </location>
    <ligand>
        <name>Mg(2+)</name>
        <dbReference type="ChEBI" id="CHEBI:18420"/>
    </ligand>
</feature>
<dbReference type="GO" id="GO:0001664">
    <property type="term" value="F:G protein-coupled receptor binding"/>
    <property type="evidence" value="ECO:0007669"/>
    <property type="project" value="TreeGrafter"/>
</dbReference>
<dbReference type="SUPFAM" id="SSF52540">
    <property type="entry name" value="P-loop containing nucleoside triphosphate hydrolases"/>
    <property type="match status" value="1"/>
</dbReference>
<dbReference type="GO" id="GO:0000750">
    <property type="term" value="P:pheromone-dependent signal transduction involved in conjugation with cellular fusion"/>
    <property type="evidence" value="ECO:0007669"/>
    <property type="project" value="TreeGrafter"/>
</dbReference>
<evidence type="ECO:0000256" key="6">
    <source>
        <dbReference type="PIRSR" id="PIRSR601019-2"/>
    </source>
</evidence>
<protein>
    <submittedName>
        <fullName evidence="7">Heterotrimeric G-protein alpha subunit (G-alpha, GPA2)</fullName>
    </submittedName>
</protein>
<dbReference type="FunFam" id="3.40.50.300:FF:000692">
    <property type="entry name" value="Guanine nucleotide-binding protein subunit alpha"/>
    <property type="match status" value="1"/>
</dbReference>
<dbReference type="InterPro" id="IPR001019">
    <property type="entry name" value="Gprotein_alpha_su"/>
</dbReference>
<evidence type="ECO:0000256" key="4">
    <source>
        <dbReference type="ARBA" id="ARBA00023224"/>
    </source>
</evidence>
<gene>
    <name evidence="7" type="ORF">DM01DRAFT_1322090</name>
</gene>
<keyword evidence="1 6" id="KW-0479">Metal-binding</keyword>
<dbReference type="InterPro" id="IPR027417">
    <property type="entry name" value="P-loop_NTPase"/>
</dbReference>
<dbReference type="STRING" id="101127.A0A1X2GHG4"/>
<dbReference type="InterPro" id="IPR011025">
    <property type="entry name" value="GproteinA_insert"/>
</dbReference>
<dbReference type="Proteomes" id="UP000242146">
    <property type="component" value="Unassembled WGS sequence"/>
</dbReference>
<dbReference type="PANTHER" id="PTHR10218:SF242">
    <property type="entry name" value="GUANINE NUCLEOTIDE-BINDING PROTEIN ALPHA-1 SUBUNIT"/>
    <property type="match status" value="1"/>
</dbReference>
<dbReference type="Gene3D" id="1.10.400.10">
    <property type="entry name" value="GI Alpha 1, domain 2-like"/>
    <property type="match status" value="1"/>
</dbReference>
<comment type="caution">
    <text evidence="7">The sequence shown here is derived from an EMBL/GenBank/DDBJ whole genome shotgun (WGS) entry which is preliminary data.</text>
</comment>
<dbReference type="GO" id="GO:0046872">
    <property type="term" value="F:metal ion binding"/>
    <property type="evidence" value="ECO:0007669"/>
    <property type="project" value="UniProtKB-KW"/>
</dbReference>
<keyword evidence="6" id="KW-0460">Magnesium</keyword>
<dbReference type="SMART" id="SM00275">
    <property type="entry name" value="G_alpha"/>
    <property type="match status" value="1"/>
</dbReference>
<dbReference type="GO" id="GO:0005834">
    <property type="term" value="C:heterotrimeric G-protein complex"/>
    <property type="evidence" value="ECO:0007669"/>
    <property type="project" value="TreeGrafter"/>
</dbReference>
<keyword evidence="4" id="KW-0807">Transducer</keyword>
<keyword evidence="8" id="KW-1185">Reference proteome</keyword>
<name>A0A1X2GHG4_9FUNG</name>
<proteinExistence type="predicted"/>
<dbReference type="GO" id="GO:0007186">
    <property type="term" value="P:G protein-coupled receptor signaling pathway"/>
    <property type="evidence" value="ECO:0007669"/>
    <property type="project" value="InterPro"/>
</dbReference>
<dbReference type="GO" id="GO:0005737">
    <property type="term" value="C:cytoplasm"/>
    <property type="evidence" value="ECO:0007669"/>
    <property type="project" value="TreeGrafter"/>
</dbReference>
<evidence type="ECO:0000313" key="7">
    <source>
        <dbReference type="EMBL" id="ORX53946.1"/>
    </source>
</evidence>
<dbReference type="AlphaFoldDB" id="A0A1X2GHG4"/>
<evidence type="ECO:0000313" key="8">
    <source>
        <dbReference type="Proteomes" id="UP000242146"/>
    </source>
</evidence>
<dbReference type="PRINTS" id="PR00318">
    <property type="entry name" value="GPROTEINA"/>
</dbReference>
<feature type="binding site" evidence="5">
    <location>
        <position position="329"/>
    </location>
    <ligand>
        <name>GTP</name>
        <dbReference type="ChEBI" id="CHEBI:37565"/>
    </ligand>
</feature>
<accession>A0A1X2GHG4</accession>
<dbReference type="PANTHER" id="PTHR10218">
    <property type="entry name" value="GTP-BINDING PROTEIN ALPHA SUBUNIT"/>
    <property type="match status" value="1"/>
</dbReference>
<evidence type="ECO:0000256" key="2">
    <source>
        <dbReference type="ARBA" id="ARBA00022741"/>
    </source>
</evidence>
<reference evidence="7 8" key="1">
    <citation type="submission" date="2016-07" db="EMBL/GenBank/DDBJ databases">
        <title>Pervasive Adenine N6-methylation of Active Genes in Fungi.</title>
        <authorList>
            <consortium name="DOE Joint Genome Institute"/>
            <person name="Mondo S.J."/>
            <person name="Dannebaum R.O."/>
            <person name="Kuo R.C."/>
            <person name="Labutti K."/>
            <person name="Haridas S."/>
            <person name="Kuo A."/>
            <person name="Salamov A."/>
            <person name="Ahrendt S.R."/>
            <person name="Lipzen A."/>
            <person name="Sullivan W."/>
            <person name="Andreopoulos W.B."/>
            <person name="Clum A."/>
            <person name="Lindquist E."/>
            <person name="Daum C."/>
            <person name="Ramamoorthy G.K."/>
            <person name="Gryganskyi A."/>
            <person name="Culley D."/>
            <person name="Magnuson J.K."/>
            <person name="James T.Y."/>
            <person name="O'Malley M.A."/>
            <person name="Stajich J.E."/>
            <person name="Spatafora J.W."/>
            <person name="Visel A."/>
            <person name="Grigoriev I.V."/>
        </authorList>
    </citation>
    <scope>NUCLEOTIDE SEQUENCE [LARGE SCALE GENOMIC DNA]</scope>
    <source>
        <strain evidence="7 8">NRRL 3301</strain>
    </source>
</reference>
<keyword evidence="3 5" id="KW-0342">GTP-binding</keyword>
<dbReference type="OrthoDB" id="5817230at2759"/>